<feature type="domain" description="Sdz-33 F-box" evidence="1">
    <location>
        <begin position="25"/>
        <end position="95"/>
    </location>
</feature>
<organism evidence="2 3">
    <name type="scientific">Caenorhabditis remanei</name>
    <name type="common">Caenorhabditis vulgaris</name>
    <dbReference type="NCBI Taxonomy" id="31234"/>
    <lineage>
        <taxon>Eukaryota</taxon>
        <taxon>Metazoa</taxon>
        <taxon>Ecdysozoa</taxon>
        <taxon>Nematoda</taxon>
        <taxon>Chromadorea</taxon>
        <taxon>Rhabditida</taxon>
        <taxon>Rhabditina</taxon>
        <taxon>Rhabditomorpha</taxon>
        <taxon>Rhabditoidea</taxon>
        <taxon>Rhabditidae</taxon>
        <taxon>Peloderinae</taxon>
        <taxon>Caenorhabditis</taxon>
    </lineage>
</organism>
<comment type="caution">
    <text evidence="2">The sequence shown here is derived from an EMBL/GenBank/DDBJ whole genome shotgun (WGS) entry which is preliminary data.</text>
</comment>
<dbReference type="AlphaFoldDB" id="A0A6A5GP86"/>
<protein>
    <recommendedName>
        <fullName evidence="1">Sdz-33 F-box domain-containing protein</fullName>
    </recommendedName>
</protein>
<evidence type="ECO:0000259" key="1">
    <source>
        <dbReference type="Pfam" id="PF07735"/>
    </source>
</evidence>
<dbReference type="InterPro" id="IPR053222">
    <property type="entry name" value="Zygotic_Embryogenesis-Asso"/>
</dbReference>
<dbReference type="KEGG" id="crq:GCK72_012752"/>
<reference evidence="2 3" key="1">
    <citation type="submission" date="2019-12" db="EMBL/GenBank/DDBJ databases">
        <title>Chromosome-level assembly of the Caenorhabditis remanei genome.</title>
        <authorList>
            <person name="Teterina A.A."/>
            <person name="Willis J.H."/>
            <person name="Phillips P.C."/>
        </authorList>
    </citation>
    <scope>NUCLEOTIDE SEQUENCE [LARGE SCALE GENOMIC DNA]</scope>
    <source>
        <strain evidence="2 3">PX506</strain>
        <tissue evidence="2">Whole organism</tissue>
    </source>
</reference>
<dbReference type="EMBL" id="WUAV01000004">
    <property type="protein sequence ID" value="KAF1756299.1"/>
    <property type="molecule type" value="Genomic_DNA"/>
</dbReference>
<gene>
    <name evidence="2" type="ORF">GCK72_012752</name>
</gene>
<name>A0A6A5GP86_CAERE</name>
<accession>A0A6A5GP86</accession>
<proteinExistence type="predicted"/>
<dbReference type="GeneID" id="78775605"/>
<dbReference type="CTD" id="78775605"/>
<sequence length="202" mass="23418">MAQKFDFGLSSAVNVSHRFQNPNHLREILKWNLDSLVLNQHPYKPFKTFSLNDLLVTNANALELHDVTLYVRDLNRFFKLWMKKMFNPRLEYLHVRTSDGNVNKDILLEGLNAVQVSHETKRTFRVLGNVKQQYSWEKIAAEFDITRADGRTATIRFGESHRMESIYFYVWPGSTNDQSLLVSLFMSESSIASFCSVSFCPA</sequence>
<dbReference type="Pfam" id="PF07735">
    <property type="entry name" value="FBA_2"/>
    <property type="match status" value="1"/>
</dbReference>
<dbReference type="PANTHER" id="PTHR22899">
    <property type="entry name" value="CYCLIN-RELATED F-BOX FAMILY"/>
    <property type="match status" value="1"/>
</dbReference>
<dbReference type="InterPro" id="IPR012885">
    <property type="entry name" value="F-box_Sdz-33"/>
</dbReference>
<dbReference type="RefSeq" id="XP_053584144.1">
    <property type="nucleotide sequence ID" value="XM_053729372.1"/>
</dbReference>
<evidence type="ECO:0000313" key="2">
    <source>
        <dbReference type="EMBL" id="KAF1756299.1"/>
    </source>
</evidence>
<evidence type="ECO:0000313" key="3">
    <source>
        <dbReference type="Proteomes" id="UP000483820"/>
    </source>
</evidence>
<dbReference type="Proteomes" id="UP000483820">
    <property type="component" value="Chromosome IV"/>
</dbReference>